<organism evidence="2 3">
    <name type="scientific">Zopfia rhizophila CBS 207.26</name>
    <dbReference type="NCBI Taxonomy" id="1314779"/>
    <lineage>
        <taxon>Eukaryota</taxon>
        <taxon>Fungi</taxon>
        <taxon>Dikarya</taxon>
        <taxon>Ascomycota</taxon>
        <taxon>Pezizomycotina</taxon>
        <taxon>Dothideomycetes</taxon>
        <taxon>Dothideomycetes incertae sedis</taxon>
        <taxon>Zopfiaceae</taxon>
        <taxon>Zopfia</taxon>
    </lineage>
</organism>
<evidence type="ECO:0008006" key="4">
    <source>
        <dbReference type="Google" id="ProtNLM"/>
    </source>
</evidence>
<feature type="non-terminal residue" evidence="2">
    <location>
        <position position="1"/>
    </location>
</feature>
<dbReference type="EMBL" id="ML994714">
    <property type="protein sequence ID" value="KAF2176142.1"/>
    <property type="molecule type" value="Genomic_DNA"/>
</dbReference>
<sequence>IDLILATPGPASDLAKCPIWEHEHGSNHRAIRTNFWIDTDTQANVDEMAGCLSKLVNTVSEAHCPRAKPSPCTNRWWNESLTALRKSYTYWRNRASAMLQGGDDIELRNKQRGREGSSTGRFDDTGSSTGMSSLATATIC</sequence>
<evidence type="ECO:0000256" key="1">
    <source>
        <dbReference type="SAM" id="MobiDB-lite"/>
    </source>
</evidence>
<feature type="compositionally biased region" description="Basic and acidic residues" evidence="1">
    <location>
        <begin position="105"/>
        <end position="115"/>
    </location>
</feature>
<keyword evidence="3" id="KW-1185">Reference proteome</keyword>
<feature type="non-terminal residue" evidence="2">
    <location>
        <position position="140"/>
    </location>
</feature>
<gene>
    <name evidence="2" type="ORF">K469DRAFT_761238</name>
</gene>
<dbReference type="OrthoDB" id="3261222at2759"/>
<feature type="region of interest" description="Disordered" evidence="1">
    <location>
        <begin position="102"/>
        <end position="140"/>
    </location>
</feature>
<proteinExistence type="predicted"/>
<name>A0A6A6DCQ8_9PEZI</name>
<dbReference type="AlphaFoldDB" id="A0A6A6DCQ8"/>
<evidence type="ECO:0000313" key="2">
    <source>
        <dbReference type="EMBL" id="KAF2176142.1"/>
    </source>
</evidence>
<evidence type="ECO:0000313" key="3">
    <source>
        <dbReference type="Proteomes" id="UP000800200"/>
    </source>
</evidence>
<protein>
    <recommendedName>
        <fullName evidence="4">Endonuclease/exonuclease/phosphatase domain-containing protein</fullName>
    </recommendedName>
</protein>
<reference evidence="2" key="1">
    <citation type="journal article" date="2020" name="Stud. Mycol.">
        <title>101 Dothideomycetes genomes: a test case for predicting lifestyles and emergence of pathogens.</title>
        <authorList>
            <person name="Haridas S."/>
            <person name="Albert R."/>
            <person name="Binder M."/>
            <person name="Bloem J."/>
            <person name="Labutti K."/>
            <person name="Salamov A."/>
            <person name="Andreopoulos B."/>
            <person name="Baker S."/>
            <person name="Barry K."/>
            <person name="Bills G."/>
            <person name="Bluhm B."/>
            <person name="Cannon C."/>
            <person name="Castanera R."/>
            <person name="Culley D."/>
            <person name="Daum C."/>
            <person name="Ezra D."/>
            <person name="Gonzalez J."/>
            <person name="Henrissat B."/>
            <person name="Kuo A."/>
            <person name="Liang C."/>
            <person name="Lipzen A."/>
            <person name="Lutzoni F."/>
            <person name="Magnuson J."/>
            <person name="Mondo S."/>
            <person name="Nolan M."/>
            <person name="Ohm R."/>
            <person name="Pangilinan J."/>
            <person name="Park H.-J."/>
            <person name="Ramirez L."/>
            <person name="Alfaro M."/>
            <person name="Sun H."/>
            <person name="Tritt A."/>
            <person name="Yoshinaga Y."/>
            <person name="Zwiers L.-H."/>
            <person name="Turgeon B."/>
            <person name="Goodwin S."/>
            <person name="Spatafora J."/>
            <person name="Crous P."/>
            <person name="Grigoriev I."/>
        </authorList>
    </citation>
    <scope>NUCLEOTIDE SEQUENCE</scope>
    <source>
        <strain evidence="2">CBS 207.26</strain>
    </source>
</reference>
<dbReference type="Proteomes" id="UP000800200">
    <property type="component" value="Unassembled WGS sequence"/>
</dbReference>
<accession>A0A6A6DCQ8</accession>
<feature type="compositionally biased region" description="Polar residues" evidence="1">
    <location>
        <begin position="116"/>
        <end position="140"/>
    </location>
</feature>